<keyword evidence="9" id="KW-1185">Reference proteome</keyword>
<dbReference type="Pfam" id="PF03279">
    <property type="entry name" value="Lip_A_acyltrans"/>
    <property type="match status" value="1"/>
</dbReference>
<evidence type="ECO:0000256" key="3">
    <source>
        <dbReference type="ARBA" id="ARBA00022519"/>
    </source>
</evidence>
<reference evidence="8 9" key="1">
    <citation type="submission" date="2020-04" db="EMBL/GenBank/DDBJ databases">
        <authorList>
            <person name="Hitch T.C.A."/>
            <person name="Wylensek D."/>
            <person name="Clavel T."/>
        </authorList>
    </citation>
    <scope>NUCLEOTIDE SEQUENCE [LARGE SCALE GENOMIC DNA]</scope>
    <source>
        <strain evidence="8 9">PG-130-P53-12</strain>
    </source>
</reference>
<protein>
    <submittedName>
        <fullName evidence="8">Lysophospholipid acyltransferase family protein</fullName>
    </submittedName>
</protein>
<sequence>MLSYYILKALGFLACLLPRRAADAVGWGLGRLAWPFVPKKRRRLAAENARRCLGCSEAEAARIAKASAVRFGPMLMEVLRFPVIERHIGDYVAIEGLPYLQKALAEGTGGIIATAHSGNWELMGGAFALAGIPLVGVAQQQRSAGADRFIVERRTQIGMHITYKKGVREMFDMLAQGWFIGLIMDQDPAKRDGVLVEFFGQPTNYFTGAAGMGRFRRAPIFPAFMHRDDATGRHTLIVAPPIYTDHTKDKRADIQRTTQRLAALTEAHIRKYPEEWFWLHDRWKSIRKSFSKEELAAFEKQQK</sequence>
<evidence type="ECO:0000256" key="7">
    <source>
        <dbReference type="SAM" id="SignalP"/>
    </source>
</evidence>
<accession>A0A848B3C8</accession>
<feature type="signal peptide" evidence="7">
    <location>
        <begin position="1"/>
        <end position="21"/>
    </location>
</feature>
<evidence type="ECO:0000256" key="2">
    <source>
        <dbReference type="ARBA" id="ARBA00022475"/>
    </source>
</evidence>
<keyword evidence="2" id="KW-1003">Cell membrane</keyword>
<evidence type="ECO:0000313" key="9">
    <source>
        <dbReference type="Proteomes" id="UP000543804"/>
    </source>
</evidence>
<evidence type="ECO:0000256" key="6">
    <source>
        <dbReference type="ARBA" id="ARBA00023315"/>
    </source>
</evidence>
<keyword evidence="6 8" id="KW-0012">Acyltransferase</keyword>
<proteinExistence type="predicted"/>
<evidence type="ECO:0000256" key="1">
    <source>
        <dbReference type="ARBA" id="ARBA00004533"/>
    </source>
</evidence>
<organism evidence="8 9">
    <name type="scientific">Selenomonas bovis</name>
    <dbReference type="NCBI Taxonomy" id="416586"/>
    <lineage>
        <taxon>Bacteria</taxon>
        <taxon>Bacillati</taxon>
        <taxon>Bacillota</taxon>
        <taxon>Negativicutes</taxon>
        <taxon>Selenomonadales</taxon>
        <taxon>Selenomonadaceae</taxon>
        <taxon>Selenomonas</taxon>
    </lineage>
</organism>
<comment type="subcellular location">
    <subcellularLocation>
        <location evidence="1">Cell inner membrane</location>
    </subcellularLocation>
</comment>
<dbReference type="GO" id="GO:0005886">
    <property type="term" value="C:plasma membrane"/>
    <property type="evidence" value="ECO:0007669"/>
    <property type="project" value="UniProtKB-SubCell"/>
</dbReference>
<dbReference type="AlphaFoldDB" id="A0A848B3C8"/>
<dbReference type="GO" id="GO:0016746">
    <property type="term" value="F:acyltransferase activity"/>
    <property type="evidence" value="ECO:0007669"/>
    <property type="project" value="UniProtKB-KW"/>
</dbReference>
<keyword evidence="7" id="KW-0732">Signal</keyword>
<dbReference type="PANTHER" id="PTHR30606:SF10">
    <property type="entry name" value="PHOSPHATIDYLINOSITOL MANNOSIDE ACYLTRANSFERASE"/>
    <property type="match status" value="1"/>
</dbReference>
<evidence type="ECO:0000256" key="4">
    <source>
        <dbReference type="ARBA" id="ARBA00022679"/>
    </source>
</evidence>
<keyword evidence="4 8" id="KW-0808">Transferase</keyword>
<dbReference type="CDD" id="cd07984">
    <property type="entry name" value="LPLAT_LABLAT-like"/>
    <property type="match status" value="1"/>
</dbReference>
<name>A0A848B3C8_9FIRM</name>
<dbReference type="GO" id="GO:0009247">
    <property type="term" value="P:glycolipid biosynthetic process"/>
    <property type="evidence" value="ECO:0007669"/>
    <property type="project" value="UniProtKB-ARBA"/>
</dbReference>
<gene>
    <name evidence="8" type="ORF">HF878_04565</name>
</gene>
<dbReference type="PANTHER" id="PTHR30606">
    <property type="entry name" value="LIPID A BIOSYNTHESIS LAUROYL ACYLTRANSFERASE"/>
    <property type="match status" value="1"/>
</dbReference>
<dbReference type="InterPro" id="IPR004960">
    <property type="entry name" value="LipA_acyltrans"/>
</dbReference>
<keyword evidence="5" id="KW-0472">Membrane</keyword>
<comment type="caution">
    <text evidence="8">The sequence shown here is derived from an EMBL/GenBank/DDBJ whole genome shotgun (WGS) entry which is preliminary data.</text>
</comment>
<dbReference type="Proteomes" id="UP000543804">
    <property type="component" value="Unassembled WGS sequence"/>
</dbReference>
<keyword evidence="3" id="KW-0997">Cell inner membrane</keyword>
<evidence type="ECO:0000256" key="5">
    <source>
        <dbReference type="ARBA" id="ARBA00023136"/>
    </source>
</evidence>
<feature type="chain" id="PRO_5039455772" evidence="7">
    <location>
        <begin position="22"/>
        <end position="303"/>
    </location>
</feature>
<dbReference type="EMBL" id="JABAFA010000010">
    <property type="protein sequence ID" value="NMD98759.1"/>
    <property type="molecule type" value="Genomic_DNA"/>
</dbReference>
<evidence type="ECO:0000313" key="8">
    <source>
        <dbReference type="EMBL" id="NMD98759.1"/>
    </source>
</evidence>
<dbReference type="RefSeq" id="WP_170077333.1">
    <property type="nucleotide sequence ID" value="NZ_JABAFA010000010.1"/>
</dbReference>